<gene>
    <name evidence="4" type="ORF">LSP00402_LOCUS21100</name>
</gene>
<dbReference type="PROSITE" id="PS50404">
    <property type="entry name" value="GST_NTER"/>
    <property type="match status" value="1"/>
</dbReference>
<dbReference type="GO" id="GO:0005741">
    <property type="term" value="C:mitochondrial outer membrane"/>
    <property type="evidence" value="ECO:0007669"/>
    <property type="project" value="TreeGrafter"/>
</dbReference>
<accession>A0A7S2U3I9</accession>
<dbReference type="InterPro" id="IPR004045">
    <property type="entry name" value="Glutathione_S-Trfase_N"/>
</dbReference>
<dbReference type="CDD" id="cd00570">
    <property type="entry name" value="GST_N_family"/>
    <property type="match status" value="1"/>
</dbReference>
<dbReference type="SUPFAM" id="SSF47616">
    <property type="entry name" value="GST C-terminal domain-like"/>
    <property type="match status" value="1"/>
</dbReference>
<dbReference type="Gene3D" id="1.20.1050.10">
    <property type="match status" value="1"/>
</dbReference>
<feature type="transmembrane region" description="Helical" evidence="2">
    <location>
        <begin position="12"/>
        <end position="30"/>
    </location>
</feature>
<evidence type="ECO:0000256" key="2">
    <source>
        <dbReference type="SAM" id="Phobius"/>
    </source>
</evidence>
<dbReference type="Gene3D" id="3.40.30.10">
    <property type="entry name" value="Glutaredoxin"/>
    <property type="match status" value="1"/>
</dbReference>
<dbReference type="GO" id="GO:0008053">
    <property type="term" value="P:mitochondrial fusion"/>
    <property type="evidence" value="ECO:0007669"/>
    <property type="project" value="TreeGrafter"/>
</dbReference>
<dbReference type="Pfam" id="PF13410">
    <property type="entry name" value="GST_C_2"/>
    <property type="match status" value="1"/>
</dbReference>
<dbReference type="GO" id="GO:0006626">
    <property type="term" value="P:protein targeting to mitochondrion"/>
    <property type="evidence" value="ECO:0007669"/>
    <property type="project" value="TreeGrafter"/>
</dbReference>
<reference evidence="4" key="1">
    <citation type="submission" date="2021-01" db="EMBL/GenBank/DDBJ databases">
        <authorList>
            <person name="Corre E."/>
            <person name="Pelletier E."/>
            <person name="Niang G."/>
            <person name="Scheremetjew M."/>
            <person name="Finn R."/>
            <person name="Kale V."/>
            <person name="Holt S."/>
            <person name="Cochrane G."/>
            <person name="Meng A."/>
            <person name="Brown T."/>
            <person name="Cohen L."/>
        </authorList>
    </citation>
    <scope>NUCLEOTIDE SEQUENCE</scope>
    <source>
        <strain evidence="4">CCMP622</strain>
    </source>
</reference>
<keyword evidence="2" id="KW-0812">Transmembrane</keyword>
<dbReference type="Pfam" id="PF13409">
    <property type="entry name" value="GST_N_2"/>
    <property type="match status" value="1"/>
</dbReference>
<dbReference type="SUPFAM" id="SSF52833">
    <property type="entry name" value="Thioredoxin-like"/>
    <property type="match status" value="1"/>
</dbReference>
<proteinExistence type="inferred from homology"/>
<dbReference type="CDD" id="cd00299">
    <property type="entry name" value="GST_C_family"/>
    <property type="match status" value="1"/>
</dbReference>
<evidence type="ECO:0000313" key="4">
    <source>
        <dbReference type="EMBL" id="CAD9777084.1"/>
    </source>
</evidence>
<comment type="similarity">
    <text evidence="1">Belongs to the GST superfamily.</text>
</comment>
<name>A0A7S2U3I9_9EUKA</name>
<dbReference type="PANTHER" id="PTHR44188:SF1">
    <property type="entry name" value="GDAP1, ISOFORM A"/>
    <property type="match status" value="1"/>
</dbReference>
<organism evidence="4">
    <name type="scientific">Lotharella oceanica</name>
    <dbReference type="NCBI Taxonomy" id="641309"/>
    <lineage>
        <taxon>Eukaryota</taxon>
        <taxon>Sar</taxon>
        <taxon>Rhizaria</taxon>
        <taxon>Cercozoa</taxon>
        <taxon>Chlorarachniophyceae</taxon>
        <taxon>Lotharella</taxon>
    </lineage>
</organism>
<keyword evidence="2" id="KW-0472">Membrane</keyword>
<protein>
    <recommendedName>
        <fullName evidence="3">GST N-terminal domain-containing protein</fullName>
    </recommendedName>
</protein>
<dbReference type="InterPro" id="IPR036282">
    <property type="entry name" value="Glutathione-S-Trfase_C_sf"/>
</dbReference>
<dbReference type="GO" id="GO:0000266">
    <property type="term" value="P:mitochondrial fission"/>
    <property type="evidence" value="ECO:0007669"/>
    <property type="project" value="TreeGrafter"/>
</dbReference>
<evidence type="ECO:0000256" key="1">
    <source>
        <dbReference type="ARBA" id="ARBA00007409"/>
    </source>
</evidence>
<dbReference type="EMBL" id="HBHP01034263">
    <property type="protein sequence ID" value="CAD9777084.1"/>
    <property type="molecule type" value="Transcribed_RNA"/>
</dbReference>
<feature type="domain" description="GST N-terminal" evidence="3">
    <location>
        <begin position="51"/>
        <end position="135"/>
    </location>
</feature>
<sequence>MESIFENLVAKVLGAGVVGLAGMKLALYLLTVKRSAPTGGIHSEITIPSTDEWELYHNSFSTCSKRLRLCLAELKVPYKGHHIHLIETGAYESCSPAFLEINPGGIVPVLVHDGHPVYESEDQIIYLAKHSGDAGKRLLGSSTGDEKLVREWVSYASIVDIHETKKLAGNCIPGLSLPLFAAMVQYVPTCEILKGLLTHPHKERPLVFLLMRALGPRWVMQIPIFYSGMRKAREDLKGHLASLERQLASHGRPWITGDVFTLADVSWIVLLDRLREANWLEYYLGSNKYPFLKIYWERAQLRTSCRSQLAKVRCRVAQAGMNDLGRQKKDYPRLLELLEGT</sequence>
<keyword evidence="2" id="KW-1133">Transmembrane helix</keyword>
<evidence type="ECO:0000259" key="3">
    <source>
        <dbReference type="PROSITE" id="PS50404"/>
    </source>
</evidence>
<dbReference type="InterPro" id="IPR036249">
    <property type="entry name" value="Thioredoxin-like_sf"/>
</dbReference>
<dbReference type="PANTHER" id="PTHR44188">
    <property type="entry name" value="GDAP1, ISOFORM A"/>
    <property type="match status" value="1"/>
</dbReference>
<dbReference type="AlphaFoldDB" id="A0A7S2U3I9"/>